<dbReference type="EMBL" id="CCYD01000321">
    <property type="protein sequence ID" value="CEG38392.1"/>
    <property type="molecule type" value="Genomic_DNA"/>
</dbReference>
<dbReference type="GeneID" id="36403525"/>
<dbReference type="AlphaFoldDB" id="A0A0P1ABU0"/>
<name>A0A0P1ABU0_PLAHL</name>
<reference evidence="3" key="1">
    <citation type="submission" date="2014-09" db="EMBL/GenBank/DDBJ databases">
        <authorList>
            <person name="Sharma Rahul"/>
            <person name="Thines Marco"/>
        </authorList>
    </citation>
    <scope>NUCLEOTIDE SEQUENCE [LARGE SCALE GENOMIC DNA]</scope>
</reference>
<protein>
    <submittedName>
        <fullName evidence="2">Uncharacterized protein</fullName>
    </submittedName>
</protein>
<dbReference type="RefSeq" id="XP_024574761.1">
    <property type="nucleotide sequence ID" value="XM_024723823.1"/>
</dbReference>
<feature type="region of interest" description="Disordered" evidence="1">
    <location>
        <begin position="349"/>
        <end position="405"/>
    </location>
</feature>
<feature type="compositionally biased region" description="Basic and acidic residues" evidence="1">
    <location>
        <begin position="9"/>
        <end position="20"/>
    </location>
</feature>
<sequence>MTLPRRSLKGSEDHLETPVDEEERVRFADAIELKEAKRVVLNLHLRLREAEMKLENNLREMVPVREHVGTSATPSREGSQILRKKLEDAITKLEQVNFNLVRAKNILTAYKRMEADALKVEKESDIRNERYSKYADYSANEAASRSENVAKHVSGMKEANEAVSRLENSAEYKLKMEEAAEKAIPVSIEKIISRGVVDEIKHLDNNHNPQKIHPHRVDQAIEAAKLEEETHRISASYNRQLLHHADEDEGLFRKIAEIYKSTASVASNLNKSYKHKVKQAKEVKKSFQAEQDAQIKKVKHLTQKLMAAQDSERPQLSSNFGAILPAKSTYATQDPIAAHAAPIIHSDTDIHVSPTPEELDLTSSLPNPPKVEMKLERRRQSDHLDDNRESGVKIRQRIDADPQGL</sequence>
<proteinExistence type="predicted"/>
<organism evidence="2 3">
    <name type="scientific">Plasmopara halstedii</name>
    <name type="common">Downy mildew of sunflower</name>
    <dbReference type="NCBI Taxonomy" id="4781"/>
    <lineage>
        <taxon>Eukaryota</taxon>
        <taxon>Sar</taxon>
        <taxon>Stramenopiles</taxon>
        <taxon>Oomycota</taxon>
        <taxon>Peronosporomycetes</taxon>
        <taxon>Peronosporales</taxon>
        <taxon>Peronosporaceae</taxon>
        <taxon>Plasmopara</taxon>
    </lineage>
</organism>
<accession>A0A0P1ABU0</accession>
<evidence type="ECO:0000313" key="3">
    <source>
        <dbReference type="Proteomes" id="UP000054928"/>
    </source>
</evidence>
<evidence type="ECO:0000313" key="2">
    <source>
        <dbReference type="EMBL" id="CEG38392.1"/>
    </source>
</evidence>
<evidence type="ECO:0000256" key="1">
    <source>
        <dbReference type="SAM" id="MobiDB-lite"/>
    </source>
</evidence>
<feature type="region of interest" description="Disordered" evidence="1">
    <location>
        <begin position="1"/>
        <end position="20"/>
    </location>
</feature>
<dbReference type="Proteomes" id="UP000054928">
    <property type="component" value="Unassembled WGS sequence"/>
</dbReference>
<keyword evidence="3" id="KW-1185">Reference proteome</keyword>
<feature type="compositionally biased region" description="Basic and acidic residues" evidence="1">
    <location>
        <begin position="371"/>
        <end position="405"/>
    </location>
</feature>